<evidence type="ECO:0000256" key="1">
    <source>
        <dbReference type="SAM" id="MobiDB-lite"/>
    </source>
</evidence>
<protein>
    <submittedName>
        <fullName evidence="2">Uncharacterized protein</fullName>
    </submittedName>
</protein>
<comment type="caution">
    <text evidence="2">The sequence shown here is derived from an EMBL/GenBank/DDBJ whole genome shotgun (WGS) entry which is preliminary data.</text>
</comment>
<reference evidence="2 3" key="1">
    <citation type="submission" date="2019-08" db="EMBL/GenBank/DDBJ databases">
        <title>Whole genome of Aphis craccivora.</title>
        <authorList>
            <person name="Voronova N.V."/>
            <person name="Shulinski R.S."/>
            <person name="Bandarenka Y.V."/>
            <person name="Zhorov D.G."/>
            <person name="Warner D."/>
        </authorList>
    </citation>
    <scope>NUCLEOTIDE SEQUENCE [LARGE SCALE GENOMIC DNA]</scope>
    <source>
        <strain evidence="2">180601</strain>
        <tissue evidence="2">Whole Body</tissue>
    </source>
</reference>
<evidence type="ECO:0000313" key="2">
    <source>
        <dbReference type="EMBL" id="KAF0750157.1"/>
    </source>
</evidence>
<dbReference type="Proteomes" id="UP000478052">
    <property type="component" value="Unassembled WGS sequence"/>
</dbReference>
<feature type="compositionally biased region" description="Polar residues" evidence="1">
    <location>
        <begin position="96"/>
        <end position="107"/>
    </location>
</feature>
<dbReference type="AlphaFoldDB" id="A0A6G0Y6H2"/>
<organism evidence="2 3">
    <name type="scientific">Aphis craccivora</name>
    <name type="common">Cowpea aphid</name>
    <dbReference type="NCBI Taxonomy" id="307492"/>
    <lineage>
        <taxon>Eukaryota</taxon>
        <taxon>Metazoa</taxon>
        <taxon>Ecdysozoa</taxon>
        <taxon>Arthropoda</taxon>
        <taxon>Hexapoda</taxon>
        <taxon>Insecta</taxon>
        <taxon>Pterygota</taxon>
        <taxon>Neoptera</taxon>
        <taxon>Paraneoptera</taxon>
        <taxon>Hemiptera</taxon>
        <taxon>Sternorrhyncha</taxon>
        <taxon>Aphidomorpha</taxon>
        <taxon>Aphidoidea</taxon>
        <taxon>Aphididae</taxon>
        <taxon>Aphidini</taxon>
        <taxon>Aphis</taxon>
        <taxon>Aphis</taxon>
    </lineage>
</organism>
<proteinExistence type="predicted"/>
<evidence type="ECO:0000313" key="3">
    <source>
        <dbReference type="Proteomes" id="UP000478052"/>
    </source>
</evidence>
<dbReference type="EMBL" id="VUJU01005822">
    <property type="protein sequence ID" value="KAF0750157.1"/>
    <property type="molecule type" value="Genomic_DNA"/>
</dbReference>
<sequence>MDSRLLPEPVITRWGKWLEAALFYPENFNKLKELVSNILEDDAQTVKIVKSILIAKFNNCSIVERYFWPPIVIRSGQHKCGGEKMSGKKITCPTKLPSSLSSDNSPADEQPGVRDSASFFLSFSNDRTENNVVLVHRPCVLQENLVCTRSVIDVTL</sequence>
<accession>A0A6G0Y6H2</accession>
<keyword evidence="3" id="KW-1185">Reference proteome</keyword>
<dbReference type="OrthoDB" id="6625366at2759"/>
<gene>
    <name evidence="2" type="ORF">FWK35_00019780</name>
</gene>
<feature type="region of interest" description="Disordered" evidence="1">
    <location>
        <begin position="94"/>
        <end position="113"/>
    </location>
</feature>
<name>A0A6G0Y6H2_APHCR</name>